<dbReference type="EMBL" id="JAFLWD010000032">
    <property type="protein sequence ID" value="MBO0441150.1"/>
    <property type="molecule type" value="Genomic_DNA"/>
</dbReference>
<proteinExistence type="predicted"/>
<comment type="caution">
    <text evidence="1">The sequence shown here is derived from an EMBL/GenBank/DDBJ whole genome shotgun (WGS) entry which is preliminary data.</text>
</comment>
<protein>
    <submittedName>
        <fullName evidence="1">Uncharacterized protein</fullName>
    </submittedName>
</protein>
<name>A0ABS3H0W2_9ENTE</name>
<evidence type="ECO:0000313" key="2">
    <source>
        <dbReference type="Proteomes" id="UP000664632"/>
    </source>
</evidence>
<accession>A0ABS3H0W2</accession>
<organism evidence="1 2">
    <name type="scientific">Candidatus Enterococcus ikei</name>
    <dbReference type="NCBI Taxonomy" id="2815326"/>
    <lineage>
        <taxon>Bacteria</taxon>
        <taxon>Bacillati</taxon>
        <taxon>Bacillota</taxon>
        <taxon>Bacilli</taxon>
        <taxon>Lactobacillales</taxon>
        <taxon>Enterococcaceae</taxon>
        <taxon>Enterococcus</taxon>
    </lineage>
</organism>
<dbReference type="Proteomes" id="UP000664632">
    <property type="component" value="Unassembled WGS sequence"/>
</dbReference>
<dbReference type="RefSeq" id="WP_207113167.1">
    <property type="nucleotide sequence ID" value="NZ_JAFLWD010000032.1"/>
</dbReference>
<sequence>MKKYILGILVGLTGLIGLIFPSVSLAADSPPLTITGERVKFNTPYYLKDRNENYGGATFQVHASYDYVLFTNDKTSLGTPIIFEAQDMRDGDINIDDLVTVKSANANWPGWNYWKCTGDANVYLSNKASYEHKLYSDSYSRTTGIGLMWDSNAKVGIYWSEYYINTGSTPWMKIKVNQNGKNNIQERSTPFVLIKAN</sequence>
<evidence type="ECO:0000313" key="1">
    <source>
        <dbReference type="EMBL" id="MBO0441150.1"/>
    </source>
</evidence>
<gene>
    <name evidence="1" type="ORF">JZO69_12325</name>
</gene>
<reference evidence="1 2" key="1">
    <citation type="submission" date="2021-03" db="EMBL/GenBank/DDBJ databases">
        <title>Enterococcal diversity collection.</title>
        <authorList>
            <person name="Gilmore M.S."/>
            <person name="Schwartzman J."/>
            <person name="Van Tyne D."/>
            <person name="Martin M."/>
            <person name="Earl A.M."/>
            <person name="Manson A.L."/>
            <person name="Straub T."/>
            <person name="Salamzade R."/>
            <person name="Saavedra J."/>
            <person name="Lebreton F."/>
            <person name="Prichula J."/>
            <person name="Schaufler K."/>
            <person name="Gaca A."/>
            <person name="Sgardioli B."/>
            <person name="Wagenaar J."/>
            <person name="Strong T."/>
        </authorList>
    </citation>
    <scope>NUCLEOTIDE SEQUENCE [LARGE SCALE GENOMIC DNA]</scope>
    <source>
        <strain evidence="1 2">DIV0869a</strain>
    </source>
</reference>
<keyword evidence="2" id="KW-1185">Reference proteome</keyword>